<organism evidence="2">
    <name type="scientific">Brugia timori</name>
    <dbReference type="NCBI Taxonomy" id="42155"/>
    <lineage>
        <taxon>Eukaryota</taxon>
        <taxon>Metazoa</taxon>
        <taxon>Ecdysozoa</taxon>
        <taxon>Nematoda</taxon>
        <taxon>Chromadorea</taxon>
        <taxon>Rhabditida</taxon>
        <taxon>Spirurina</taxon>
        <taxon>Spiruromorpha</taxon>
        <taxon>Filarioidea</taxon>
        <taxon>Onchocercidae</taxon>
        <taxon>Brugia</taxon>
    </lineage>
</organism>
<dbReference type="PANTHER" id="PTHR10881">
    <property type="entry name" value="GOLGIN SUBFAMILY A MEMBER-RELATED"/>
    <property type="match status" value="1"/>
</dbReference>
<dbReference type="InterPro" id="IPR024858">
    <property type="entry name" value="GOLGA"/>
</dbReference>
<keyword evidence="1" id="KW-0175">Coiled coil</keyword>
<sequence length="381" mass="43672">MIFFCLRQLRDLKKLNFYKLLKTCYKLLYFACCEGQMNASEGTTEKRAERLAHARKKLRDYQSKHRNENVELTLSPSPSVSSMIENSGRRSALSLLVNLAEAITLKKNYYFEEVYNNIEMKDIFQKVQTGSQDSPSTVVQSAVNHISDTNSSAQNSDFKDKFQQDGTSELYSNIPEDLLDLKAGHYSQIHAAYTKLSECIKNGDPGGSTLQTQLVHLQTAMSVVVKEKTTLHQQLRQRNELVMDRNKQICSLTVRGFYTEMNEKTSYITSLKNEIVSLRKKIDSLSNTLQRQVEEAENSRQEAINWQTKMLHMQQDRDDAKERLKICMRKAEAAQAELDEAHKQLRMKNIYLRQLGAYGGEDIHMEGDVKNLGGKLLSYPT</sequence>
<feature type="coiled-coil region" evidence="1">
    <location>
        <begin position="268"/>
        <end position="348"/>
    </location>
</feature>
<evidence type="ECO:0000256" key="1">
    <source>
        <dbReference type="SAM" id="Coils"/>
    </source>
</evidence>
<dbReference type="Gene3D" id="1.10.287.1490">
    <property type="match status" value="1"/>
</dbReference>
<dbReference type="GO" id="GO:0005801">
    <property type="term" value="C:cis-Golgi network"/>
    <property type="evidence" value="ECO:0007669"/>
    <property type="project" value="TreeGrafter"/>
</dbReference>
<reference evidence="2" key="1">
    <citation type="submission" date="2017-02" db="UniProtKB">
        <authorList>
            <consortium name="WormBaseParasite"/>
        </authorList>
    </citation>
    <scope>IDENTIFICATION</scope>
</reference>
<accession>A0A0R3QZC8</accession>
<dbReference type="STRING" id="42155.A0A0R3QZC8"/>
<evidence type="ECO:0000313" key="2">
    <source>
        <dbReference type="WBParaSite" id="BTMF_0001310201-mRNA-1"/>
    </source>
</evidence>
<dbReference type="WBParaSite" id="BTMF_0001310201-mRNA-1">
    <property type="protein sequence ID" value="BTMF_0001310201-mRNA-1"/>
    <property type="gene ID" value="BTMF_0001310201"/>
</dbReference>
<dbReference type="GO" id="GO:0007030">
    <property type="term" value="P:Golgi organization"/>
    <property type="evidence" value="ECO:0007669"/>
    <property type="project" value="TreeGrafter"/>
</dbReference>
<name>A0A0R3QZC8_9BILA</name>
<dbReference type="GO" id="GO:0000137">
    <property type="term" value="C:Golgi cis cisterna"/>
    <property type="evidence" value="ECO:0007669"/>
    <property type="project" value="TreeGrafter"/>
</dbReference>
<dbReference type="PANTHER" id="PTHR10881:SF46">
    <property type="entry name" value="GOLGIN SUBFAMILY A MEMBER 2"/>
    <property type="match status" value="1"/>
</dbReference>
<proteinExistence type="predicted"/>
<dbReference type="GO" id="GO:0032580">
    <property type="term" value="C:Golgi cisterna membrane"/>
    <property type="evidence" value="ECO:0007669"/>
    <property type="project" value="TreeGrafter"/>
</dbReference>
<protein>
    <submittedName>
        <fullName evidence="2">GOLGA2L5 domain-containing protein</fullName>
    </submittedName>
</protein>
<dbReference type="AlphaFoldDB" id="A0A0R3QZC8"/>